<dbReference type="GO" id="GO:0005506">
    <property type="term" value="F:iron ion binding"/>
    <property type="evidence" value="ECO:0007669"/>
    <property type="project" value="InterPro"/>
</dbReference>
<dbReference type="InterPro" id="IPR036396">
    <property type="entry name" value="Cyt_P450_sf"/>
</dbReference>
<keyword evidence="1" id="KW-0503">Monooxygenase</keyword>
<protein>
    <submittedName>
        <fullName evidence="2">Uncharacterized protein</fullName>
    </submittedName>
</protein>
<dbReference type="GO" id="GO:0004497">
    <property type="term" value="F:monooxygenase activity"/>
    <property type="evidence" value="ECO:0007669"/>
    <property type="project" value="UniProtKB-KW"/>
</dbReference>
<organism evidence="2 3">
    <name type="scientific">Caerostris extrusa</name>
    <name type="common">Bark spider</name>
    <name type="synonym">Caerostris bankana</name>
    <dbReference type="NCBI Taxonomy" id="172846"/>
    <lineage>
        <taxon>Eukaryota</taxon>
        <taxon>Metazoa</taxon>
        <taxon>Ecdysozoa</taxon>
        <taxon>Arthropoda</taxon>
        <taxon>Chelicerata</taxon>
        <taxon>Arachnida</taxon>
        <taxon>Araneae</taxon>
        <taxon>Araneomorphae</taxon>
        <taxon>Entelegynae</taxon>
        <taxon>Araneoidea</taxon>
        <taxon>Araneidae</taxon>
        <taxon>Caerostris</taxon>
    </lineage>
</organism>
<accession>A0AAV4V9J5</accession>
<dbReference type="AlphaFoldDB" id="A0AAV4V9J5"/>
<dbReference type="EMBL" id="BPLR01014109">
    <property type="protein sequence ID" value="GIY66319.1"/>
    <property type="molecule type" value="Genomic_DNA"/>
</dbReference>
<keyword evidence="3" id="KW-1185">Reference proteome</keyword>
<dbReference type="GO" id="GO:0016705">
    <property type="term" value="F:oxidoreductase activity, acting on paired donors, with incorporation or reduction of molecular oxygen"/>
    <property type="evidence" value="ECO:0007669"/>
    <property type="project" value="InterPro"/>
</dbReference>
<dbReference type="Proteomes" id="UP001054945">
    <property type="component" value="Unassembled WGS sequence"/>
</dbReference>
<comment type="caution">
    <text evidence="2">The sequence shown here is derived from an EMBL/GenBank/DDBJ whole genome shotgun (WGS) entry which is preliminary data.</text>
</comment>
<evidence type="ECO:0000256" key="1">
    <source>
        <dbReference type="ARBA" id="ARBA00023033"/>
    </source>
</evidence>
<name>A0AAV4V9J5_CAEEX</name>
<keyword evidence="1" id="KW-0560">Oxidoreductase</keyword>
<evidence type="ECO:0000313" key="2">
    <source>
        <dbReference type="EMBL" id="GIY66319.1"/>
    </source>
</evidence>
<proteinExistence type="predicted"/>
<evidence type="ECO:0000313" key="3">
    <source>
        <dbReference type="Proteomes" id="UP001054945"/>
    </source>
</evidence>
<gene>
    <name evidence="2" type="ORF">CEXT_682921</name>
</gene>
<feature type="non-terminal residue" evidence="2">
    <location>
        <position position="1"/>
    </location>
</feature>
<dbReference type="SUPFAM" id="SSF48264">
    <property type="entry name" value="Cytochrome P450"/>
    <property type="match status" value="1"/>
</dbReference>
<sequence>QKLAMMEQLVITSTIMRNYTVESLDQRDILLPAFAFVLMSVKPIRIKFRPRNLKILEITVQIVAYCVILEYA</sequence>
<dbReference type="GO" id="GO:0020037">
    <property type="term" value="F:heme binding"/>
    <property type="evidence" value="ECO:0007669"/>
    <property type="project" value="InterPro"/>
</dbReference>
<reference evidence="2 3" key="1">
    <citation type="submission" date="2021-06" db="EMBL/GenBank/DDBJ databases">
        <title>Caerostris extrusa draft genome.</title>
        <authorList>
            <person name="Kono N."/>
            <person name="Arakawa K."/>
        </authorList>
    </citation>
    <scope>NUCLEOTIDE SEQUENCE [LARGE SCALE GENOMIC DNA]</scope>
</reference>